<dbReference type="InterPro" id="IPR029071">
    <property type="entry name" value="Ubiquitin-like_domsf"/>
</dbReference>
<organism evidence="1 2">
    <name type="scientific">Zingiber officinale</name>
    <name type="common">Ginger</name>
    <name type="synonym">Amomum zingiber</name>
    <dbReference type="NCBI Taxonomy" id="94328"/>
    <lineage>
        <taxon>Eukaryota</taxon>
        <taxon>Viridiplantae</taxon>
        <taxon>Streptophyta</taxon>
        <taxon>Embryophyta</taxon>
        <taxon>Tracheophyta</taxon>
        <taxon>Spermatophyta</taxon>
        <taxon>Magnoliopsida</taxon>
        <taxon>Liliopsida</taxon>
        <taxon>Zingiberales</taxon>
        <taxon>Zingiberaceae</taxon>
        <taxon>Zingiber</taxon>
    </lineage>
</organism>
<dbReference type="GO" id="GO:0005737">
    <property type="term" value="C:cytoplasm"/>
    <property type="evidence" value="ECO:0007669"/>
    <property type="project" value="TreeGrafter"/>
</dbReference>
<dbReference type="PANTHER" id="PTHR12329">
    <property type="entry name" value="BCL2-ASSOCIATED ATHANOGENE"/>
    <property type="match status" value="1"/>
</dbReference>
<reference evidence="1 2" key="1">
    <citation type="submission" date="2020-08" db="EMBL/GenBank/DDBJ databases">
        <title>Plant Genome Project.</title>
        <authorList>
            <person name="Zhang R.-G."/>
        </authorList>
    </citation>
    <scope>NUCLEOTIDE SEQUENCE [LARGE SCALE GENOMIC DNA]</scope>
    <source>
        <tissue evidence="1">Rhizome</tissue>
    </source>
</reference>
<gene>
    <name evidence="1" type="ORF">ZIOFF_069937</name>
</gene>
<name>A0A8J5C6P9_ZINOF</name>
<dbReference type="GO" id="GO:0050821">
    <property type="term" value="P:protein stabilization"/>
    <property type="evidence" value="ECO:0007669"/>
    <property type="project" value="TreeGrafter"/>
</dbReference>
<evidence type="ECO:0000313" key="2">
    <source>
        <dbReference type="Proteomes" id="UP000734854"/>
    </source>
</evidence>
<dbReference type="InterPro" id="IPR039773">
    <property type="entry name" value="BAG_chaperone_regulator"/>
</dbReference>
<protein>
    <recommendedName>
        <fullName evidence="3">Ubiquitin-like domain-containing protein</fullName>
    </recommendedName>
</protein>
<sequence>MWTRTGGRVAWIVEAFSPVKEEKVEAEKWEVSLDRMLVQIRNAYGDTIMSSTTGKMKKELSARTGLHPLDMKLMYKEKERASAAFLDAIDVKDRSKILLMEDPMVKAKRLLEMRKTDKIDKAAKSFFAIHLKVNHLTSKVHNM</sequence>
<dbReference type="SUPFAM" id="SSF54236">
    <property type="entry name" value="Ubiquitin-like"/>
    <property type="match status" value="1"/>
</dbReference>
<evidence type="ECO:0000313" key="1">
    <source>
        <dbReference type="EMBL" id="KAG6472473.1"/>
    </source>
</evidence>
<evidence type="ECO:0008006" key="3">
    <source>
        <dbReference type="Google" id="ProtNLM"/>
    </source>
</evidence>
<keyword evidence="2" id="KW-1185">Reference proteome</keyword>
<dbReference type="PANTHER" id="PTHR12329:SF11">
    <property type="entry name" value="BAG FAMILY MOLECULAR CHAPERONE REGULATOR 1"/>
    <property type="match status" value="1"/>
</dbReference>
<comment type="caution">
    <text evidence="1">The sequence shown here is derived from an EMBL/GenBank/DDBJ whole genome shotgun (WGS) entry which is preliminary data.</text>
</comment>
<dbReference type="Proteomes" id="UP000734854">
    <property type="component" value="Unassembled WGS sequence"/>
</dbReference>
<accession>A0A8J5C6P9</accession>
<dbReference type="GO" id="GO:0000774">
    <property type="term" value="F:adenyl-nucleotide exchange factor activity"/>
    <property type="evidence" value="ECO:0007669"/>
    <property type="project" value="TreeGrafter"/>
</dbReference>
<dbReference type="AlphaFoldDB" id="A0A8J5C6P9"/>
<dbReference type="Gene3D" id="3.10.20.90">
    <property type="entry name" value="Phosphatidylinositol 3-kinase Catalytic Subunit, Chain A, domain 1"/>
    <property type="match status" value="1"/>
</dbReference>
<proteinExistence type="predicted"/>
<dbReference type="EMBL" id="JACMSC010000020">
    <property type="protein sequence ID" value="KAG6472473.1"/>
    <property type="molecule type" value="Genomic_DNA"/>
</dbReference>
<dbReference type="GO" id="GO:0051087">
    <property type="term" value="F:protein-folding chaperone binding"/>
    <property type="evidence" value="ECO:0007669"/>
    <property type="project" value="InterPro"/>
</dbReference>